<organism evidence="3 4">
    <name type="scientific">Talaromyces rugulosus</name>
    <name type="common">Penicillium rugulosum</name>
    <dbReference type="NCBI Taxonomy" id="121627"/>
    <lineage>
        <taxon>Eukaryota</taxon>
        <taxon>Fungi</taxon>
        <taxon>Dikarya</taxon>
        <taxon>Ascomycota</taxon>
        <taxon>Pezizomycotina</taxon>
        <taxon>Eurotiomycetes</taxon>
        <taxon>Eurotiomycetidae</taxon>
        <taxon>Eurotiales</taxon>
        <taxon>Trichocomaceae</taxon>
        <taxon>Talaromyces</taxon>
        <taxon>Talaromyces sect. Islandici</taxon>
    </lineage>
</organism>
<evidence type="ECO:0000256" key="1">
    <source>
        <dbReference type="SAM" id="SignalP"/>
    </source>
</evidence>
<name>A0A7H8QGG5_TALRU</name>
<dbReference type="Gene3D" id="2.60.40.1180">
    <property type="entry name" value="Golgi alpha-mannosidase II"/>
    <property type="match status" value="1"/>
</dbReference>
<sequence>MVFSLFNLGMILLLQSGHAQRHTIDIPPPFNASLAVYQDFQSFSIEFSFFPDYAGNQSNPNTFSKNLLENFKNVTGVYPKIRVGGTSQYVITMQDALVGAASYIYVNRDHADYFPEQEEAVKLIFEHPTDDQPIQINYGPAYFESYHTLGNVKFFHGLNLNQNHSIQQLTEAATVSCTNIGSHLELYELGNEWNFAHQNYRPGNYSMDDYVHEWNYKSAAVVAAVQKACPGKFPGFMAPSFVLLDFITSNGWTADGLYQLGYDRNNLTKILSFHNYMGVNSPPNPPVDLDLQRTLMNHTSIVENLAPQIQRAQNLAYLGLPFTLGETNSIANQGITGETSVFGDALWLVDFSLWAAANNIRRLHFHQGLDYRYDSWQPILSKGQAPTTRPPYYGQIMVASVLGKTQDTRIVNIPLSGDTEATYGIYNGNKVSKVVALNLRERNATSKENRPSQQFKFHVPGQHRANIERLTAPGSDSATGVTFGGISYDYARNNGLPVIVDGRKETLDVEDEVLSVDVPDSSAVLISFV</sequence>
<evidence type="ECO:0000313" key="3">
    <source>
        <dbReference type="EMBL" id="QKX52979.1"/>
    </source>
</evidence>
<dbReference type="InterPro" id="IPR052974">
    <property type="entry name" value="GH79_Enzymes"/>
</dbReference>
<dbReference type="PANTHER" id="PTHR36183:SF2">
    <property type="entry name" value="BETA-GLUCURONIDASE C-TERMINAL DOMAIN-CONTAINING PROTEIN"/>
    <property type="match status" value="1"/>
</dbReference>
<dbReference type="PANTHER" id="PTHR36183">
    <property type="entry name" value="BETA-GLUCURONIDASE"/>
    <property type="match status" value="1"/>
</dbReference>
<dbReference type="Proteomes" id="UP000509510">
    <property type="component" value="Chromosome I"/>
</dbReference>
<reference evidence="4" key="1">
    <citation type="submission" date="2020-06" db="EMBL/GenBank/DDBJ databases">
        <title>A chromosome-scale genome assembly of Talaromyces rugulosus W13939.</title>
        <authorList>
            <person name="Wang B."/>
            <person name="Guo L."/>
            <person name="Ye K."/>
            <person name="Wang L."/>
        </authorList>
    </citation>
    <scope>NUCLEOTIDE SEQUENCE [LARGE SCALE GENOMIC DNA]</scope>
    <source>
        <strain evidence="4">W13939</strain>
    </source>
</reference>
<keyword evidence="1" id="KW-0732">Signal</keyword>
<dbReference type="Pfam" id="PF16862">
    <property type="entry name" value="Glyco_hydro_79C"/>
    <property type="match status" value="1"/>
</dbReference>
<dbReference type="InterPro" id="IPR031728">
    <property type="entry name" value="GlcAase_C"/>
</dbReference>
<protein>
    <recommendedName>
        <fullName evidence="2">Beta-glucuronidase C-terminal domain-containing protein</fullName>
    </recommendedName>
</protein>
<keyword evidence="4" id="KW-1185">Reference proteome</keyword>
<dbReference type="GeneID" id="55987567"/>
<dbReference type="Gene3D" id="3.20.20.80">
    <property type="entry name" value="Glycosidases"/>
    <property type="match status" value="1"/>
</dbReference>
<gene>
    <name evidence="3" type="ORF">TRUGW13939_00050</name>
</gene>
<feature type="signal peptide" evidence="1">
    <location>
        <begin position="1"/>
        <end position="19"/>
    </location>
</feature>
<dbReference type="AlphaFoldDB" id="A0A7H8QGG5"/>
<dbReference type="InterPro" id="IPR017853">
    <property type="entry name" value="GH"/>
</dbReference>
<evidence type="ECO:0000313" key="4">
    <source>
        <dbReference type="Proteomes" id="UP000509510"/>
    </source>
</evidence>
<dbReference type="OrthoDB" id="2831684at2759"/>
<dbReference type="RefSeq" id="XP_035339158.1">
    <property type="nucleotide sequence ID" value="XM_035483265.1"/>
</dbReference>
<dbReference type="InterPro" id="IPR013780">
    <property type="entry name" value="Glyco_hydro_b"/>
</dbReference>
<evidence type="ECO:0000259" key="2">
    <source>
        <dbReference type="Pfam" id="PF16862"/>
    </source>
</evidence>
<proteinExistence type="predicted"/>
<dbReference type="EMBL" id="CP055898">
    <property type="protein sequence ID" value="QKX52979.1"/>
    <property type="molecule type" value="Genomic_DNA"/>
</dbReference>
<feature type="chain" id="PRO_5028868264" description="Beta-glucuronidase C-terminal domain-containing protein" evidence="1">
    <location>
        <begin position="20"/>
        <end position="529"/>
    </location>
</feature>
<feature type="domain" description="Beta-glucuronidase C-terminal" evidence="2">
    <location>
        <begin position="423"/>
        <end position="525"/>
    </location>
</feature>
<accession>A0A7H8QGG5</accession>
<dbReference type="SUPFAM" id="SSF51445">
    <property type="entry name" value="(Trans)glycosidases"/>
    <property type="match status" value="1"/>
</dbReference>
<dbReference type="KEGG" id="trg:TRUGW13939_00050"/>